<reference evidence="4 5" key="1">
    <citation type="submission" date="2020-03" db="EMBL/GenBank/DDBJ databases">
        <title>Whole genome shotgun sequence of Phytohabitans rumicis NBRC 108638.</title>
        <authorList>
            <person name="Komaki H."/>
            <person name="Tamura T."/>
        </authorList>
    </citation>
    <scope>NUCLEOTIDE SEQUENCE [LARGE SCALE GENOMIC DNA]</scope>
    <source>
        <strain evidence="4 5">NBRC 108638</strain>
    </source>
</reference>
<reference evidence="4 5" key="2">
    <citation type="submission" date="2020-03" db="EMBL/GenBank/DDBJ databases">
        <authorList>
            <person name="Ichikawa N."/>
            <person name="Kimura A."/>
            <person name="Kitahashi Y."/>
            <person name="Uohara A."/>
        </authorList>
    </citation>
    <scope>NUCLEOTIDE SEQUENCE [LARGE SCALE GENOMIC DNA]</scope>
    <source>
        <strain evidence="4 5">NBRC 108638</strain>
    </source>
</reference>
<proteinExistence type="predicted"/>
<keyword evidence="5" id="KW-1185">Reference proteome</keyword>
<dbReference type="SUPFAM" id="SSF55103">
    <property type="entry name" value="FAD-linked oxidases, C-terminal domain"/>
    <property type="match status" value="1"/>
</dbReference>
<dbReference type="Pfam" id="PF08031">
    <property type="entry name" value="BBE"/>
    <property type="match status" value="1"/>
</dbReference>
<dbReference type="RefSeq" id="WP_218577562.1">
    <property type="nucleotide sequence ID" value="NZ_BLPG01000001.1"/>
</dbReference>
<feature type="domain" description="Berberine/berberine-like" evidence="3">
    <location>
        <begin position="106"/>
        <end position="150"/>
    </location>
</feature>
<accession>A0A6V8LIE4</accession>
<name>A0A6V8LIE4_9ACTN</name>
<comment type="caution">
    <text evidence="4">The sequence shown here is derived from an EMBL/GenBank/DDBJ whole genome shotgun (WGS) entry which is preliminary data.</text>
</comment>
<evidence type="ECO:0000313" key="5">
    <source>
        <dbReference type="Proteomes" id="UP000482960"/>
    </source>
</evidence>
<evidence type="ECO:0000313" key="4">
    <source>
        <dbReference type="EMBL" id="GFJ94419.1"/>
    </source>
</evidence>
<dbReference type="Proteomes" id="UP000482960">
    <property type="component" value="Unassembled WGS sequence"/>
</dbReference>
<evidence type="ECO:0000259" key="3">
    <source>
        <dbReference type="Pfam" id="PF08031"/>
    </source>
</evidence>
<dbReference type="InterPro" id="IPR016164">
    <property type="entry name" value="FAD-linked_Oxase-like_C"/>
</dbReference>
<dbReference type="InterPro" id="IPR012951">
    <property type="entry name" value="BBE"/>
</dbReference>
<gene>
    <name evidence="4" type="ORF">Prum_080610</name>
</gene>
<protein>
    <recommendedName>
        <fullName evidence="3">Berberine/berberine-like domain-containing protein</fullName>
    </recommendedName>
</protein>
<evidence type="ECO:0000256" key="1">
    <source>
        <dbReference type="ARBA" id="ARBA00022630"/>
    </source>
</evidence>
<dbReference type="Gene3D" id="3.40.462.20">
    <property type="match status" value="1"/>
</dbReference>
<dbReference type="AlphaFoldDB" id="A0A6V8LIE4"/>
<dbReference type="Gene3D" id="3.30.465.10">
    <property type="match status" value="1"/>
</dbReference>
<dbReference type="EMBL" id="BLPG01000001">
    <property type="protein sequence ID" value="GFJ94419.1"/>
    <property type="molecule type" value="Genomic_DNA"/>
</dbReference>
<dbReference type="GO" id="GO:0016491">
    <property type="term" value="F:oxidoreductase activity"/>
    <property type="evidence" value="ECO:0007669"/>
    <property type="project" value="InterPro"/>
</dbReference>
<organism evidence="4 5">
    <name type="scientific">Phytohabitans rumicis</name>
    <dbReference type="NCBI Taxonomy" id="1076125"/>
    <lineage>
        <taxon>Bacteria</taxon>
        <taxon>Bacillati</taxon>
        <taxon>Actinomycetota</taxon>
        <taxon>Actinomycetes</taxon>
        <taxon>Micromonosporales</taxon>
        <taxon>Micromonosporaceae</taxon>
    </lineage>
</organism>
<keyword evidence="1" id="KW-0285">Flavoprotein</keyword>
<dbReference type="GO" id="GO:0050660">
    <property type="term" value="F:flavin adenine dinucleotide binding"/>
    <property type="evidence" value="ECO:0007669"/>
    <property type="project" value="InterPro"/>
</dbReference>
<sequence>MLDGSWTAGFGNYWKAEYLTGIPDTMLDVLAEYLRDITSPLSDFKLVVLGGAAARVAPGATAVAHRDAPYVLNINSRWALPGDAEPHVTWTRRLWEAMRPFSAGGTYVNFLGDEGPDRVRAAYDEATYQRLVDLKTRYDPDNVFRINQNIGPRSGG</sequence>
<dbReference type="InterPro" id="IPR016169">
    <property type="entry name" value="FAD-bd_PCMH_sub2"/>
</dbReference>
<evidence type="ECO:0000256" key="2">
    <source>
        <dbReference type="ARBA" id="ARBA00022827"/>
    </source>
</evidence>
<keyword evidence="2" id="KW-0274">FAD</keyword>